<dbReference type="Proteomes" id="UP001154282">
    <property type="component" value="Unassembled WGS sequence"/>
</dbReference>
<feature type="coiled-coil region" evidence="2">
    <location>
        <begin position="256"/>
        <end position="332"/>
    </location>
</feature>
<protein>
    <recommendedName>
        <fullName evidence="6">Synaptonemal complex protein 1</fullName>
    </recommendedName>
</protein>
<sequence>MQSSSPTVSKRELLFPQIRKHSPAIDMRMTLGSPSMRSLDHLKPPSGSGKNFSFSSPRPASNNQMSLGNFTNPKSAAEKLVKEQTPVKMELETTNNKLKKSIENVRSLEEKLQNAFNENLKLKLKQNENEKLWEGLESKFASTKLFCDQHSASLRQLSGQVELAEKDTEFFQGKLSANSNAIDKLSLQLNDLFLKLSSTEGTLATREKELADLRTEKEEVSKVFVGEKGRLTKLIEDQDGMLKQFEASLTAKGLDLECLNSKLESMHLELKLKEDEINNSSIAVQNLGEEKSDLQLSNEKLANELATALQEIMKLENFVNVLTAQLVELDEQSLSFTDNFNRLSSLYDASIELAQRESALVSKHAQKQYDMLHNKFLETTSEMEAMQLTNTELNSKIPELEKALESLREKLAEEQWSAVEKINKLESEAEALLLKKDEAVMLVSKLEEKTKALSESSRSSENETKELLLKMAKLEEENRGTIEQLQGEIQKKLDEIDNLKKEAQEHDQETDSLSQKVDELLNVVQEKEELILQVKEREKNLEDKINENQASLTAADGRLAEVKKQYEMMLESKQLELSRHLNEISLRNDQAITEIRRKYDEEKLEIINTEKEKVNKQLQDMERNCELKLSEQKEESKQQLVRIQEEHAAMILQIKQDNDKKETSLKARHSEELKRAESEAKHAETEKIASLRSEHEAQMKTLRSQYEDVGRKLQDELDLQRDKEDKQRALLEMQLKVMSNNRGADQEVNSNKNMINSQEHSVSSVQMLDHRKIRKSPRSLARPESAKRGNAMGIPMHTKKVSRPEYEFETADGATIAKRRKTKTTAVLEGPVKHSKKGTPKAVITPRTALKRIKGSAATQLHRPSNIGDLFSEGSLNPYADDDPYAFV</sequence>
<organism evidence="4 5">
    <name type="scientific">Linum tenue</name>
    <dbReference type="NCBI Taxonomy" id="586396"/>
    <lineage>
        <taxon>Eukaryota</taxon>
        <taxon>Viridiplantae</taxon>
        <taxon>Streptophyta</taxon>
        <taxon>Embryophyta</taxon>
        <taxon>Tracheophyta</taxon>
        <taxon>Spermatophyta</taxon>
        <taxon>Magnoliopsida</taxon>
        <taxon>eudicotyledons</taxon>
        <taxon>Gunneridae</taxon>
        <taxon>Pentapetalae</taxon>
        <taxon>rosids</taxon>
        <taxon>fabids</taxon>
        <taxon>Malpighiales</taxon>
        <taxon>Linaceae</taxon>
        <taxon>Linum</taxon>
    </lineage>
</organism>
<evidence type="ECO:0000256" key="1">
    <source>
        <dbReference type="ARBA" id="ARBA00023054"/>
    </source>
</evidence>
<dbReference type="GO" id="GO:0007131">
    <property type="term" value="P:reciprocal meiotic recombination"/>
    <property type="evidence" value="ECO:0007669"/>
    <property type="project" value="TreeGrafter"/>
</dbReference>
<keyword evidence="5" id="KW-1185">Reference proteome</keyword>
<reference evidence="4" key="1">
    <citation type="submission" date="2022-08" db="EMBL/GenBank/DDBJ databases">
        <authorList>
            <person name="Gutierrez-Valencia J."/>
        </authorList>
    </citation>
    <scope>NUCLEOTIDE SEQUENCE</scope>
</reference>
<evidence type="ECO:0000256" key="2">
    <source>
        <dbReference type="SAM" id="Coils"/>
    </source>
</evidence>
<feature type="coiled-coil region" evidence="2">
    <location>
        <begin position="88"/>
        <end position="125"/>
    </location>
</feature>
<gene>
    <name evidence="4" type="ORF">LITE_LOCUS37911</name>
</gene>
<evidence type="ECO:0000313" key="4">
    <source>
        <dbReference type="EMBL" id="CAI0468717.1"/>
    </source>
</evidence>
<comment type="caution">
    <text evidence="4">The sequence shown here is derived from an EMBL/GenBank/DDBJ whole genome shotgun (WGS) entry which is preliminary data.</text>
</comment>
<feature type="region of interest" description="Disordered" evidence="3">
    <location>
        <begin position="34"/>
        <end position="71"/>
    </location>
</feature>
<dbReference type="PANTHER" id="PTHR23160:SF3">
    <property type="entry name" value="SYNAPTONEMAL COMPLEX PROTEIN 1-RELATED"/>
    <property type="match status" value="1"/>
</dbReference>
<name>A0AAV0PDV2_9ROSI</name>
<feature type="region of interest" description="Disordered" evidence="3">
    <location>
        <begin position="659"/>
        <end position="687"/>
    </location>
</feature>
<dbReference type="PANTHER" id="PTHR23160">
    <property type="entry name" value="SYNAPTONEMAL COMPLEX PROTEIN-RELATED"/>
    <property type="match status" value="1"/>
</dbReference>
<evidence type="ECO:0008006" key="6">
    <source>
        <dbReference type="Google" id="ProtNLM"/>
    </source>
</evidence>
<dbReference type="AlphaFoldDB" id="A0AAV0PDV2"/>
<feature type="compositionally biased region" description="Polar residues" evidence="3">
    <location>
        <begin position="48"/>
        <end position="71"/>
    </location>
</feature>
<evidence type="ECO:0000313" key="5">
    <source>
        <dbReference type="Proteomes" id="UP001154282"/>
    </source>
</evidence>
<evidence type="ECO:0000256" key="3">
    <source>
        <dbReference type="SAM" id="MobiDB-lite"/>
    </source>
</evidence>
<proteinExistence type="predicted"/>
<dbReference type="EMBL" id="CAMGYJ010000008">
    <property type="protein sequence ID" value="CAI0468717.1"/>
    <property type="molecule type" value="Genomic_DNA"/>
</dbReference>
<accession>A0AAV0PDV2</accession>
<keyword evidence="1 2" id="KW-0175">Coiled coil</keyword>